<evidence type="ECO:0000313" key="3">
    <source>
        <dbReference type="Proteomes" id="UP001218218"/>
    </source>
</evidence>
<evidence type="ECO:0000313" key="2">
    <source>
        <dbReference type="EMBL" id="KAJ7320739.1"/>
    </source>
</evidence>
<name>A0AAD7EFH2_9AGAR</name>
<proteinExistence type="predicted"/>
<comment type="caution">
    <text evidence="2">The sequence shown here is derived from an EMBL/GenBank/DDBJ whole genome shotgun (WGS) entry which is preliminary data.</text>
</comment>
<feature type="transmembrane region" description="Helical" evidence="1">
    <location>
        <begin position="40"/>
        <end position="56"/>
    </location>
</feature>
<keyword evidence="1" id="KW-1133">Transmembrane helix</keyword>
<keyword evidence="1" id="KW-0812">Transmembrane</keyword>
<gene>
    <name evidence="2" type="ORF">DFH08DRAFT_818998</name>
</gene>
<dbReference type="AlphaFoldDB" id="A0AAD7EFH2"/>
<dbReference type="EMBL" id="JARIHO010000053">
    <property type="protein sequence ID" value="KAJ7320739.1"/>
    <property type="molecule type" value="Genomic_DNA"/>
</dbReference>
<dbReference type="Proteomes" id="UP001218218">
    <property type="component" value="Unassembled WGS sequence"/>
</dbReference>
<organism evidence="2 3">
    <name type="scientific">Mycena albidolilacea</name>
    <dbReference type="NCBI Taxonomy" id="1033008"/>
    <lineage>
        <taxon>Eukaryota</taxon>
        <taxon>Fungi</taxon>
        <taxon>Dikarya</taxon>
        <taxon>Basidiomycota</taxon>
        <taxon>Agaricomycotina</taxon>
        <taxon>Agaricomycetes</taxon>
        <taxon>Agaricomycetidae</taxon>
        <taxon>Agaricales</taxon>
        <taxon>Marasmiineae</taxon>
        <taxon>Mycenaceae</taxon>
        <taxon>Mycena</taxon>
    </lineage>
</organism>
<feature type="transmembrane region" description="Helical" evidence="1">
    <location>
        <begin position="101"/>
        <end position="128"/>
    </location>
</feature>
<keyword evidence="1" id="KW-0472">Membrane</keyword>
<accession>A0AAD7EFH2</accession>
<feature type="transmembrane region" description="Helical" evidence="1">
    <location>
        <begin position="12"/>
        <end position="34"/>
    </location>
</feature>
<keyword evidence="3" id="KW-1185">Reference proteome</keyword>
<sequence>MAQPVAGASWFLLARLAVLLQSLVPLFWFLGWFLLDGMDWILAGFGFGLDMLVWWIQKRCWKENQCGRFEGLHNTLGGTLAVPHYHQYFIRALVHRHSMPIVWIAACVYLAWSPDLACAGFLVCSMSVSPVWDMS</sequence>
<protein>
    <submittedName>
        <fullName evidence="2">Uncharacterized protein</fullName>
    </submittedName>
</protein>
<reference evidence="2" key="1">
    <citation type="submission" date="2023-03" db="EMBL/GenBank/DDBJ databases">
        <title>Massive genome expansion in bonnet fungi (Mycena s.s.) driven by repeated elements and novel gene families across ecological guilds.</title>
        <authorList>
            <consortium name="Lawrence Berkeley National Laboratory"/>
            <person name="Harder C.B."/>
            <person name="Miyauchi S."/>
            <person name="Viragh M."/>
            <person name="Kuo A."/>
            <person name="Thoen E."/>
            <person name="Andreopoulos B."/>
            <person name="Lu D."/>
            <person name="Skrede I."/>
            <person name="Drula E."/>
            <person name="Henrissat B."/>
            <person name="Morin E."/>
            <person name="Kohler A."/>
            <person name="Barry K."/>
            <person name="LaButti K."/>
            <person name="Morin E."/>
            <person name="Salamov A."/>
            <person name="Lipzen A."/>
            <person name="Mereny Z."/>
            <person name="Hegedus B."/>
            <person name="Baldrian P."/>
            <person name="Stursova M."/>
            <person name="Weitz H."/>
            <person name="Taylor A."/>
            <person name="Grigoriev I.V."/>
            <person name="Nagy L.G."/>
            <person name="Martin F."/>
            <person name="Kauserud H."/>
        </authorList>
    </citation>
    <scope>NUCLEOTIDE SEQUENCE</scope>
    <source>
        <strain evidence="2">CBHHK002</strain>
    </source>
</reference>
<evidence type="ECO:0000256" key="1">
    <source>
        <dbReference type="SAM" id="Phobius"/>
    </source>
</evidence>